<gene>
    <name evidence="2" type="ORF">L1F31_18655</name>
</gene>
<dbReference type="EMBL" id="CP093444">
    <property type="protein sequence ID" value="UVI38008.1"/>
    <property type="molecule type" value="Genomic_DNA"/>
</dbReference>
<sequence>MSTETNDPLAVAEAMMKERRDTVKSLAKLGDEKATLQEKITQIEQQESDAYELALASGWSQSELKKMGFTRKSGPRKSKKSKDQSATVTPLNGQEVSA</sequence>
<evidence type="ECO:0008006" key="4">
    <source>
        <dbReference type="Google" id="ProtNLM"/>
    </source>
</evidence>
<feature type="compositionally biased region" description="Polar residues" evidence="1">
    <location>
        <begin position="84"/>
        <end position="98"/>
    </location>
</feature>
<dbReference type="RefSeq" id="WP_265420494.1">
    <property type="nucleotide sequence ID" value="NZ_CP093444.1"/>
</dbReference>
<accession>A0ABY5STU8</accession>
<organism evidence="2 3">
    <name type="scientific">Brevibacterium spongiae</name>
    <dbReference type="NCBI Taxonomy" id="2909672"/>
    <lineage>
        <taxon>Bacteria</taxon>
        <taxon>Bacillati</taxon>
        <taxon>Actinomycetota</taxon>
        <taxon>Actinomycetes</taxon>
        <taxon>Micrococcales</taxon>
        <taxon>Brevibacteriaceae</taxon>
        <taxon>Brevibacterium</taxon>
    </lineage>
</organism>
<feature type="region of interest" description="Disordered" evidence="1">
    <location>
        <begin position="65"/>
        <end position="98"/>
    </location>
</feature>
<evidence type="ECO:0000256" key="1">
    <source>
        <dbReference type="SAM" id="MobiDB-lite"/>
    </source>
</evidence>
<name>A0ABY5STU8_9MICO</name>
<geneLocation type="plasmid" evidence="2 3">
    <name>unnamed</name>
</geneLocation>
<evidence type="ECO:0000313" key="2">
    <source>
        <dbReference type="EMBL" id="UVI38008.1"/>
    </source>
</evidence>
<proteinExistence type="predicted"/>
<protein>
    <recommendedName>
        <fullName evidence="4">Transposase</fullName>
    </recommendedName>
</protein>
<dbReference type="Proteomes" id="UP001064879">
    <property type="component" value="Plasmid unnamed"/>
</dbReference>
<keyword evidence="2" id="KW-0614">Plasmid</keyword>
<evidence type="ECO:0000313" key="3">
    <source>
        <dbReference type="Proteomes" id="UP001064879"/>
    </source>
</evidence>
<reference evidence="2" key="1">
    <citation type="submission" date="2022-03" db="EMBL/GenBank/DDBJ databases">
        <title>Brevibacterium spongiae sp. nov., isolated from marine sponge.</title>
        <authorList>
            <person name="Li Z."/>
            <person name="Zhang M."/>
        </authorList>
    </citation>
    <scope>NUCLEOTIDE SEQUENCE</scope>
    <source>
        <strain evidence="2">WHS-Z9</strain>
        <plasmid evidence="2">unnamed</plasmid>
    </source>
</reference>
<keyword evidence="3" id="KW-1185">Reference proteome</keyword>